<protein>
    <submittedName>
        <fullName evidence="2">Uncharacterized protein</fullName>
    </submittedName>
</protein>
<evidence type="ECO:0000313" key="2">
    <source>
        <dbReference type="EMBL" id="KZM84541.1"/>
    </source>
</evidence>
<keyword evidence="1" id="KW-0472">Membrane</keyword>
<dbReference type="Proteomes" id="UP000077755">
    <property type="component" value="Chromosome 8"/>
</dbReference>
<dbReference type="STRING" id="79200.A0A175YN34"/>
<accession>A0A175YN34</accession>
<keyword evidence="1" id="KW-0812">Transmembrane</keyword>
<evidence type="ECO:0000256" key="1">
    <source>
        <dbReference type="SAM" id="Phobius"/>
    </source>
</evidence>
<dbReference type="InterPro" id="IPR012171">
    <property type="entry name" value="Fatty_acid_desaturase"/>
</dbReference>
<proteinExistence type="predicted"/>
<reference evidence="2" key="1">
    <citation type="journal article" date="2016" name="Nat. Genet.">
        <title>A high-quality carrot genome assembly provides new insights into carotenoid accumulation and asterid genome evolution.</title>
        <authorList>
            <person name="Iorizzo M."/>
            <person name="Ellison S."/>
            <person name="Senalik D."/>
            <person name="Zeng P."/>
            <person name="Satapoomin P."/>
            <person name="Huang J."/>
            <person name="Bowman M."/>
            <person name="Iovene M."/>
            <person name="Sanseverino W."/>
            <person name="Cavagnaro P."/>
            <person name="Yildiz M."/>
            <person name="Macko-Podgorni A."/>
            <person name="Moranska E."/>
            <person name="Grzebelus E."/>
            <person name="Grzebelus D."/>
            <person name="Ashrafi H."/>
            <person name="Zheng Z."/>
            <person name="Cheng S."/>
            <person name="Spooner D."/>
            <person name="Van Deynze A."/>
            <person name="Simon P."/>
        </authorList>
    </citation>
    <scope>NUCLEOTIDE SEQUENCE [LARGE SCALE GENOMIC DNA]</scope>
    <source>
        <tissue evidence="2">Leaf</tissue>
    </source>
</reference>
<evidence type="ECO:0000313" key="4">
    <source>
        <dbReference type="Proteomes" id="UP000077755"/>
    </source>
</evidence>
<dbReference type="EMBL" id="LNRQ01000008">
    <property type="protein sequence ID" value="KZM84541.1"/>
    <property type="molecule type" value="Genomic_DNA"/>
</dbReference>
<dbReference type="Gramene" id="KZM84541">
    <property type="protein sequence ID" value="KZM84541"/>
    <property type="gene ID" value="DCAR_028037"/>
</dbReference>
<dbReference type="GO" id="GO:0016491">
    <property type="term" value="F:oxidoreductase activity"/>
    <property type="evidence" value="ECO:0007669"/>
    <property type="project" value="InterPro"/>
</dbReference>
<gene>
    <name evidence="2" type="ORF">DCAR_028037</name>
    <name evidence="3" type="ORF">DCAR_0831389</name>
</gene>
<sequence length="127" mass="13882">MAYPLYYVATTCTDQYLPHPPNYLGSAAYIAVPGYVLMGAWVVGHEYDHDAFRDYGWINDLVGLDVHSSLMVPYFSCNIGCHHDSTQSLMMRSTSQDSGLTSGTATKSSTIHLLVSLCGLPHSIAHP</sequence>
<reference evidence="3" key="2">
    <citation type="submission" date="2022-03" db="EMBL/GenBank/DDBJ databases">
        <title>Draft title - Genomic analysis of global carrot germplasm unveils the trajectory of domestication and the origin of high carotenoid orange carrot.</title>
        <authorList>
            <person name="Iorizzo M."/>
            <person name="Ellison S."/>
            <person name="Senalik D."/>
            <person name="Macko-Podgorni A."/>
            <person name="Grzebelus D."/>
            <person name="Bostan H."/>
            <person name="Rolling W."/>
            <person name="Curaba J."/>
            <person name="Simon P."/>
        </authorList>
    </citation>
    <scope>NUCLEOTIDE SEQUENCE</scope>
    <source>
        <tissue evidence="3">Leaf</tissue>
    </source>
</reference>
<dbReference type="AlphaFoldDB" id="A0A175YN34"/>
<keyword evidence="4" id="KW-1185">Reference proteome</keyword>
<name>A0A175YN34_DAUCS</name>
<dbReference type="PANTHER" id="PTHR32100">
    <property type="entry name" value="OMEGA-6 FATTY ACID DESATURASE, CHLOROPLASTIC"/>
    <property type="match status" value="1"/>
</dbReference>
<evidence type="ECO:0000313" key="3">
    <source>
        <dbReference type="EMBL" id="WOH11893.1"/>
    </source>
</evidence>
<dbReference type="EMBL" id="CP093350">
    <property type="protein sequence ID" value="WOH11893.1"/>
    <property type="molecule type" value="Genomic_DNA"/>
</dbReference>
<keyword evidence="1" id="KW-1133">Transmembrane helix</keyword>
<organism evidence="2">
    <name type="scientific">Daucus carota subsp. sativus</name>
    <name type="common">Carrot</name>
    <dbReference type="NCBI Taxonomy" id="79200"/>
    <lineage>
        <taxon>Eukaryota</taxon>
        <taxon>Viridiplantae</taxon>
        <taxon>Streptophyta</taxon>
        <taxon>Embryophyta</taxon>
        <taxon>Tracheophyta</taxon>
        <taxon>Spermatophyta</taxon>
        <taxon>Magnoliopsida</taxon>
        <taxon>eudicotyledons</taxon>
        <taxon>Gunneridae</taxon>
        <taxon>Pentapetalae</taxon>
        <taxon>asterids</taxon>
        <taxon>campanulids</taxon>
        <taxon>Apiales</taxon>
        <taxon>Apiaceae</taxon>
        <taxon>Apioideae</taxon>
        <taxon>Scandiceae</taxon>
        <taxon>Daucinae</taxon>
        <taxon>Daucus</taxon>
        <taxon>Daucus sect. Daucus</taxon>
    </lineage>
</organism>
<feature type="transmembrane region" description="Helical" evidence="1">
    <location>
        <begin position="23"/>
        <end position="43"/>
    </location>
</feature>